<dbReference type="InterPro" id="IPR002205">
    <property type="entry name" value="Topo_IIA_dom_A"/>
</dbReference>
<comment type="caution">
    <text evidence="2">Lacks conserved residue(s) required for the propagation of feature annotation.</text>
</comment>
<accession>A0ABN9C9G0</accession>
<organism evidence="5 6">
    <name type="scientific">Staurois parvus</name>
    <dbReference type="NCBI Taxonomy" id="386267"/>
    <lineage>
        <taxon>Eukaryota</taxon>
        <taxon>Metazoa</taxon>
        <taxon>Chordata</taxon>
        <taxon>Craniata</taxon>
        <taxon>Vertebrata</taxon>
        <taxon>Euteleostomi</taxon>
        <taxon>Amphibia</taxon>
        <taxon>Batrachia</taxon>
        <taxon>Anura</taxon>
        <taxon>Neobatrachia</taxon>
        <taxon>Ranoidea</taxon>
        <taxon>Ranidae</taxon>
        <taxon>Staurois</taxon>
    </lineage>
</organism>
<dbReference type="Gene3D" id="1.10.268.10">
    <property type="entry name" value="Topoisomerase, domain 3"/>
    <property type="match status" value="1"/>
</dbReference>
<evidence type="ECO:0000256" key="2">
    <source>
        <dbReference type="PROSITE-ProRule" id="PRU01384"/>
    </source>
</evidence>
<evidence type="ECO:0000256" key="1">
    <source>
        <dbReference type="ARBA" id="ARBA00023125"/>
    </source>
</evidence>
<gene>
    <name evidence="5" type="ORF">SPARVUS_LOCUS4524488</name>
</gene>
<reference evidence="5" key="1">
    <citation type="submission" date="2023-05" db="EMBL/GenBank/DDBJ databases">
        <authorList>
            <person name="Stuckert A."/>
        </authorList>
    </citation>
    <scope>NUCLEOTIDE SEQUENCE</scope>
</reference>
<dbReference type="SUPFAM" id="SSF56719">
    <property type="entry name" value="Type II DNA topoisomerase"/>
    <property type="match status" value="1"/>
</dbReference>
<dbReference type="InterPro" id="IPR013757">
    <property type="entry name" value="Topo_IIA_A_a_sf"/>
</dbReference>
<evidence type="ECO:0000256" key="3">
    <source>
        <dbReference type="SAM" id="MobiDB-lite"/>
    </source>
</evidence>
<dbReference type="Proteomes" id="UP001162483">
    <property type="component" value="Unassembled WGS sequence"/>
</dbReference>
<keyword evidence="6" id="KW-1185">Reference proteome</keyword>
<evidence type="ECO:0000313" key="5">
    <source>
        <dbReference type="EMBL" id="CAI9556263.1"/>
    </source>
</evidence>
<evidence type="ECO:0000313" key="6">
    <source>
        <dbReference type="Proteomes" id="UP001162483"/>
    </source>
</evidence>
<protein>
    <recommendedName>
        <fullName evidence="4">Topo IIA-type catalytic domain-containing protein</fullName>
    </recommendedName>
</protein>
<dbReference type="PANTHER" id="PTHR10169:SF61">
    <property type="entry name" value="DNA TOPOISOMERASE 2-ALPHA"/>
    <property type="match status" value="1"/>
</dbReference>
<keyword evidence="1 2" id="KW-0238">DNA-binding</keyword>
<feature type="non-terminal residue" evidence="5">
    <location>
        <position position="109"/>
    </location>
</feature>
<sequence length="109" mass="12967">MVLFDHTGCLRKYETVMDILREFFDLRLRYYGLRKDWLLGMLTAESSKLSNQARFILEKIEGKIVIENKPKKELIQMLVQRGYDSDPVKTWKHTQEKEQTGELIEEEEG</sequence>
<dbReference type="PANTHER" id="PTHR10169">
    <property type="entry name" value="DNA TOPOISOMERASE/GYRASE"/>
    <property type="match status" value="1"/>
</dbReference>
<feature type="domain" description="Topo IIA-type catalytic" evidence="4">
    <location>
        <begin position="1"/>
        <end position="109"/>
    </location>
</feature>
<dbReference type="PROSITE" id="PS52040">
    <property type="entry name" value="TOPO_IIA"/>
    <property type="match status" value="1"/>
</dbReference>
<feature type="compositionally biased region" description="Basic and acidic residues" evidence="3">
    <location>
        <begin position="89"/>
        <end position="100"/>
    </location>
</feature>
<evidence type="ECO:0000259" key="4">
    <source>
        <dbReference type="PROSITE" id="PS52040"/>
    </source>
</evidence>
<dbReference type="EMBL" id="CATNWA010008486">
    <property type="protein sequence ID" value="CAI9556263.1"/>
    <property type="molecule type" value="Genomic_DNA"/>
</dbReference>
<dbReference type="Pfam" id="PF00521">
    <property type="entry name" value="DNA_topoisoIV"/>
    <property type="match status" value="1"/>
</dbReference>
<dbReference type="InterPro" id="IPR013760">
    <property type="entry name" value="Topo_IIA-like_dom_sf"/>
</dbReference>
<comment type="caution">
    <text evidence="5">The sequence shown here is derived from an EMBL/GenBank/DDBJ whole genome shotgun (WGS) entry which is preliminary data.</text>
</comment>
<proteinExistence type="predicted"/>
<dbReference type="InterPro" id="IPR050634">
    <property type="entry name" value="DNA_Topoisomerase_II"/>
</dbReference>
<name>A0ABN9C9G0_9NEOB</name>
<feature type="region of interest" description="Disordered" evidence="3">
    <location>
        <begin position="89"/>
        <end position="109"/>
    </location>
</feature>